<dbReference type="InterPro" id="IPR017932">
    <property type="entry name" value="GATase_2_dom"/>
</dbReference>
<dbReference type="PANTHER" id="PTHR43284:SF1">
    <property type="entry name" value="ASPARAGINE SYNTHETASE"/>
    <property type="match status" value="1"/>
</dbReference>
<name>A0A7X5N3Y6_XANPE</name>
<evidence type="ECO:0000256" key="1">
    <source>
        <dbReference type="ARBA" id="ARBA00005187"/>
    </source>
</evidence>
<evidence type="ECO:0000256" key="2">
    <source>
        <dbReference type="ARBA" id="ARBA00012737"/>
    </source>
</evidence>
<feature type="non-terminal residue" evidence="5">
    <location>
        <position position="88"/>
    </location>
</feature>
<dbReference type="AlphaFoldDB" id="A0A7X5N3Y6"/>
<dbReference type="Gene3D" id="3.60.20.10">
    <property type="entry name" value="Glutamine Phosphoribosylpyrophosphate, subunit 1, domain 1"/>
    <property type="match status" value="1"/>
</dbReference>
<dbReference type="InterPro" id="IPR029055">
    <property type="entry name" value="Ntn_hydrolases_N"/>
</dbReference>
<evidence type="ECO:0000313" key="5">
    <source>
        <dbReference type="EMBL" id="NEL80956.1"/>
    </source>
</evidence>
<evidence type="ECO:0000259" key="4">
    <source>
        <dbReference type="PROSITE" id="PS51278"/>
    </source>
</evidence>
<dbReference type="EC" id="6.3.5.4" evidence="2"/>
<comment type="pathway">
    <text evidence="1">Amino-acid biosynthesis; L-asparagine biosynthesis; L-asparagine from L-aspartate (L-Gln route): step 1/1.</text>
</comment>
<dbReference type="Pfam" id="PF13522">
    <property type="entry name" value="GATase_6"/>
    <property type="match status" value="1"/>
</dbReference>
<evidence type="ECO:0000313" key="6">
    <source>
        <dbReference type="Proteomes" id="UP000471082"/>
    </source>
</evidence>
<dbReference type="Proteomes" id="UP000471082">
    <property type="component" value="Unassembled WGS sequence"/>
</dbReference>
<dbReference type="EMBL" id="JAAGYU010002089">
    <property type="protein sequence ID" value="NEL80956.1"/>
    <property type="molecule type" value="Genomic_DNA"/>
</dbReference>
<organism evidence="5 6">
    <name type="scientific">Xanthomonas perforans</name>
    <dbReference type="NCBI Taxonomy" id="442694"/>
    <lineage>
        <taxon>Bacteria</taxon>
        <taxon>Pseudomonadati</taxon>
        <taxon>Pseudomonadota</taxon>
        <taxon>Gammaproteobacteria</taxon>
        <taxon>Lysobacterales</taxon>
        <taxon>Lysobacteraceae</taxon>
        <taxon>Xanthomonas</taxon>
    </lineage>
</organism>
<feature type="domain" description="Glutamine amidotransferase type-2" evidence="4">
    <location>
        <begin position="2"/>
        <end position="88"/>
    </location>
</feature>
<dbReference type="SUPFAM" id="SSF56235">
    <property type="entry name" value="N-terminal nucleophile aminohydrolases (Ntn hydrolases)"/>
    <property type="match status" value="1"/>
</dbReference>
<dbReference type="GO" id="GO:0004066">
    <property type="term" value="F:asparagine synthase (glutamine-hydrolyzing) activity"/>
    <property type="evidence" value="ECO:0007669"/>
    <property type="project" value="UniProtKB-EC"/>
</dbReference>
<dbReference type="GO" id="GO:0005829">
    <property type="term" value="C:cytosol"/>
    <property type="evidence" value="ECO:0007669"/>
    <property type="project" value="TreeGrafter"/>
</dbReference>
<reference evidence="5 6" key="1">
    <citation type="submission" date="2019-11" db="EMBL/GenBank/DDBJ databases">
        <title>Genome-resolved metagenomics to study the prevalence of co-infection and intraspecific heterogeneity among plant pathogen metapopulations.</title>
        <authorList>
            <person name="Newberry E."/>
            <person name="Bhandari R."/>
            <person name="Kemble J."/>
            <person name="Sikora E."/>
            <person name="Potnis N."/>
        </authorList>
    </citation>
    <scope>NUCLEOTIDE SEQUENCE [LARGE SCALE GENOMIC DNA]</scope>
    <source>
        <strain evidence="5">Xp_Tom_Tuscaloosa_18b</strain>
    </source>
</reference>
<gene>
    <name evidence="5" type="ORF">G3W61_32405</name>
</gene>
<protein>
    <recommendedName>
        <fullName evidence="2">asparagine synthase (glutamine-hydrolyzing)</fullName>
        <ecNumber evidence="2">6.3.5.4</ecNumber>
    </recommendedName>
</protein>
<sequence>MCGLAGLLLASPRMHGEQLDALVRPMGAALRHRGPDDAGTWCDAQAGVALAHQRLSILDLSPLGHQPMRSADGRYVLAYNGEIYNFAQ</sequence>
<evidence type="ECO:0000256" key="3">
    <source>
        <dbReference type="ARBA" id="ARBA00048741"/>
    </source>
</evidence>
<comment type="catalytic activity">
    <reaction evidence="3">
        <text>L-aspartate + L-glutamine + ATP + H2O = L-asparagine + L-glutamate + AMP + diphosphate + H(+)</text>
        <dbReference type="Rhea" id="RHEA:12228"/>
        <dbReference type="ChEBI" id="CHEBI:15377"/>
        <dbReference type="ChEBI" id="CHEBI:15378"/>
        <dbReference type="ChEBI" id="CHEBI:29985"/>
        <dbReference type="ChEBI" id="CHEBI:29991"/>
        <dbReference type="ChEBI" id="CHEBI:30616"/>
        <dbReference type="ChEBI" id="CHEBI:33019"/>
        <dbReference type="ChEBI" id="CHEBI:58048"/>
        <dbReference type="ChEBI" id="CHEBI:58359"/>
        <dbReference type="ChEBI" id="CHEBI:456215"/>
        <dbReference type="EC" id="6.3.5.4"/>
    </reaction>
</comment>
<accession>A0A7X5N3Y6</accession>
<comment type="caution">
    <text evidence="5">The sequence shown here is derived from an EMBL/GenBank/DDBJ whole genome shotgun (WGS) entry which is preliminary data.</text>
</comment>
<proteinExistence type="predicted"/>
<dbReference type="PANTHER" id="PTHR43284">
    <property type="entry name" value="ASPARAGINE SYNTHETASE (GLUTAMINE-HYDROLYZING)"/>
    <property type="match status" value="1"/>
</dbReference>
<dbReference type="PROSITE" id="PS51278">
    <property type="entry name" value="GATASE_TYPE_2"/>
    <property type="match status" value="1"/>
</dbReference>
<dbReference type="InterPro" id="IPR051786">
    <property type="entry name" value="ASN_synthetase/amidase"/>
</dbReference>